<evidence type="ECO:0000256" key="2">
    <source>
        <dbReference type="ARBA" id="ARBA00023125"/>
    </source>
</evidence>
<dbReference type="InterPro" id="IPR001647">
    <property type="entry name" value="HTH_TetR"/>
</dbReference>
<dbReference type="InterPro" id="IPR009057">
    <property type="entry name" value="Homeodomain-like_sf"/>
</dbReference>
<dbReference type="SUPFAM" id="SSF46689">
    <property type="entry name" value="Homeodomain-like"/>
    <property type="match status" value="1"/>
</dbReference>
<dbReference type="SUPFAM" id="SSF48498">
    <property type="entry name" value="Tetracyclin repressor-like, C-terminal domain"/>
    <property type="match status" value="1"/>
</dbReference>
<evidence type="ECO:0000259" key="5">
    <source>
        <dbReference type="PROSITE" id="PS50977"/>
    </source>
</evidence>
<keyword evidence="1" id="KW-0805">Transcription regulation</keyword>
<keyword evidence="2 4" id="KW-0238">DNA-binding</keyword>
<dbReference type="PANTHER" id="PTHR47506">
    <property type="entry name" value="TRANSCRIPTIONAL REGULATORY PROTEIN"/>
    <property type="match status" value="1"/>
</dbReference>
<organism evidence="6 7">
    <name type="scientific">Trebonia kvetii</name>
    <dbReference type="NCBI Taxonomy" id="2480626"/>
    <lineage>
        <taxon>Bacteria</taxon>
        <taxon>Bacillati</taxon>
        <taxon>Actinomycetota</taxon>
        <taxon>Actinomycetes</taxon>
        <taxon>Streptosporangiales</taxon>
        <taxon>Treboniaceae</taxon>
        <taxon>Trebonia</taxon>
    </lineage>
</organism>
<proteinExistence type="predicted"/>
<feature type="domain" description="HTH tetR-type" evidence="5">
    <location>
        <begin position="5"/>
        <end position="65"/>
    </location>
</feature>
<evidence type="ECO:0000313" key="7">
    <source>
        <dbReference type="Proteomes" id="UP000460272"/>
    </source>
</evidence>
<dbReference type="RefSeq" id="WP_145856057.1">
    <property type="nucleotide sequence ID" value="NZ_RPFW01000004.1"/>
</dbReference>
<dbReference type="Pfam" id="PF00440">
    <property type="entry name" value="TetR_N"/>
    <property type="match status" value="1"/>
</dbReference>
<dbReference type="Gene3D" id="1.10.357.10">
    <property type="entry name" value="Tetracycline Repressor, domain 2"/>
    <property type="match status" value="1"/>
</dbReference>
<feature type="DNA-binding region" description="H-T-H motif" evidence="4">
    <location>
        <begin position="28"/>
        <end position="47"/>
    </location>
</feature>
<dbReference type="EMBL" id="RPFW01000004">
    <property type="protein sequence ID" value="TVZ03364.1"/>
    <property type="molecule type" value="Genomic_DNA"/>
</dbReference>
<keyword evidence="7" id="KW-1185">Reference proteome</keyword>
<dbReference type="Pfam" id="PF21993">
    <property type="entry name" value="TetR_C_13_2"/>
    <property type="match status" value="1"/>
</dbReference>
<dbReference type="PANTHER" id="PTHR47506:SF1">
    <property type="entry name" value="HTH-TYPE TRANSCRIPTIONAL REGULATOR YJDC"/>
    <property type="match status" value="1"/>
</dbReference>
<name>A0A6P2BWD3_9ACTN</name>
<dbReference type="AlphaFoldDB" id="A0A6P2BWD3"/>
<sequence>MPRLMTERAAAIPALAEAFREHGYEGASLAVLCAATGLGKGSLYNFFPGGKEEMAAAVLADVDAWFTGSVFEPLGNAEAGDAGAIGAMFDAVTGYFESGRRVCLQGAFALGGERDLFAATIADYFERWIAALAAALSAVGASTAGGSAEAARVTAIETVAAIQGAIVLSRALDDPEIFPRLIERCRIRLNAAASASDDQ</sequence>
<dbReference type="Proteomes" id="UP000460272">
    <property type="component" value="Unassembled WGS sequence"/>
</dbReference>
<evidence type="ECO:0000256" key="4">
    <source>
        <dbReference type="PROSITE-ProRule" id="PRU00335"/>
    </source>
</evidence>
<evidence type="ECO:0000256" key="1">
    <source>
        <dbReference type="ARBA" id="ARBA00023015"/>
    </source>
</evidence>
<keyword evidence="3" id="KW-0804">Transcription</keyword>
<evidence type="ECO:0000256" key="3">
    <source>
        <dbReference type="ARBA" id="ARBA00023163"/>
    </source>
</evidence>
<evidence type="ECO:0000313" key="6">
    <source>
        <dbReference type="EMBL" id="TVZ03364.1"/>
    </source>
</evidence>
<dbReference type="InterPro" id="IPR036271">
    <property type="entry name" value="Tet_transcr_reg_TetR-rel_C_sf"/>
</dbReference>
<dbReference type="OrthoDB" id="4567939at2"/>
<dbReference type="GO" id="GO:0003677">
    <property type="term" value="F:DNA binding"/>
    <property type="evidence" value="ECO:0007669"/>
    <property type="project" value="UniProtKB-UniRule"/>
</dbReference>
<protein>
    <submittedName>
        <fullName evidence="6">TetR/AcrR family transcriptional regulator</fullName>
    </submittedName>
</protein>
<comment type="caution">
    <text evidence="6">The sequence shown here is derived from an EMBL/GenBank/DDBJ whole genome shotgun (WGS) entry which is preliminary data.</text>
</comment>
<dbReference type="PROSITE" id="PS50977">
    <property type="entry name" value="HTH_TETR_2"/>
    <property type="match status" value="1"/>
</dbReference>
<accession>A0A6P2BWD3</accession>
<reference evidence="6 7" key="1">
    <citation type="submission" date="2018-11" db="EMBL/GenBank/DDBJ databases">
        <title>Trebonia kvetii gen.nov., sp.nov., a novel acidophilic actinobacterium, and proposal of the new actinobacterial family Treboniaceae fam. nov.</title>
        <authorList>
            <person name="Rapoport D."/>
            <person name="Sagova-Mareckova M."/>
            <person name="Sedlacek I."/>
            <person name="Provaznik J."/>
            <person name="Kralova S."/>
            <person name="Pavlinic D."/>
            <person name="Benes V."/>
            <person name="Kopecky J."/>
        </authorList>
    </citation>
    <scope>NUCLEOTIDE SEQUENCE [LARGE SCALE GENOMIC DNA]</scope>
    <source>
        <strain evidence="6 7">15Tr583</strain>
    </source>
</reference>
<dbReference type="InterPro" id="IPR054156">
    <property type="entry name" value="YxaF_TetR_C"/>
</dbReference>
<gene>
    <name evidence="6" type="ORF">EAS64_23455</name>
</gene>